<dbReference type="EMBL" id="KN821168">
    <property type="protein sequence ID" value="KIJ05191.1"/>
    <property type="molecule type" value="Genomic_DNA"/>
</dbReference>
<dbReference type="HOGENOM" id="CLU_049916_0_0_1"/>
<protein>
    <submittedName>
        <fullName evidence="2">Unplaced genomic scaffold PAXINscaffold_1846, whole genome shotgun sequence</fullName>
    </submittedName>
</protein>
<name>A0A0C9TDA4_PAXIN</name>
<dbReference type="AlphaFoldDB" id="A0A0C9TDA4"/>
<dbReference type="Proteomes" id="UP000053647">
    <property type="component" value="Unassembled WGS sequence"/>
</dbReference>
<reference evidence="2 3" key="1">
    <citation type="submission" date="2014-06" db="EMBL/GenBank/DDBJ databases">
        <authorList>
            <consortium name="DOE Joint Genome Institute"/>
            <person name="Kuo A."/>
            <person name="Kohler A."/>
            <person name="Nagy L.G."/>
            <person name="Floudas D."/>
            <person name="Copeland A."/>
            <person name="Barry K.W."/>
            <person name="Cichocki N."/>
            <person name="Veneault-Fourrey C."/>
            <person name="LaButti K."/>
            <person name="Lindquist E.A."/>
            <person name="Lipzen A."/>
            <person name="Lundell T."/>
            <person name="Morin E."/>
            <person name="Murat C."/>
            <person name="Sun H."/>
            <person name="Tunlid A."/>
            <person name="Henrissat B."/>
            <person name="Grigoriev I.V."/>
            <person name="Hibbett D.S."/>
            <person name="Martin F."/>
            <person name="Nordberg H.P."/>
            <person name="Cantor M.N."/>
            <person name="Hua S.X."/>
        </authorList>
    </citation>
    <scope>NUCLEOTIDE SEQUENCE [LARGE SCALE GENOMIC DNA]</scope>
    <source>
        <strain evidence="2 3">ATCC 200175</strain>
    </source>
</reference>
<dbReference type="OrthoDB" id="3252135at2759"/>
<evidence type="ECO:0000256" key="1">
    <source>
        <dbReference type="SAM" id="MobiDB-lite"/>
    </source>
</evidence>
<proteinExistence type="predicted"/>
<evidence type="ECO:0000313" key="3">
    <source>
        <dbReference type="Proteomes" id="UP000053647"/>
    </source>
</evidence>
<feature type="region of interest" description="Disordered" evidence="1">
    <location>
        <begin position="1"/>
        <end position="22"/>
    </location>
</feature>
<evidence type="ECO:0000313" key="2">
    <source>
        <dbReference type="EMBL" id="KIJ05191.1"/>
    </source>
</evidence>
<organism evidence="2 3">
    <name type="scientific">Paxillus involutus ATCC 200175</name>
    <dbReference type="NCBI Taxonomy" id="664439"/>
    <lineage>
        <taxon>Eukaryota</taxon>
        <taxon>Fungi</taxon>
        <taxon>Dikarya</taxon>
        <taxon>Basidiomycota</taxon>
        <taxon>Agaricomycotina</taxon>
        <taxon>Agaricomycetes</taxon>
        <taxon>Agaricomycetidae</taxon>
        <taxon>Boletales</taxon>
        <taxon>Paxilineae</taxon>
        <taxon>Paxillaceae</taxon>
        <taxon>Paxillus</taxon>
    </lineage>
</organism>
<gene>
    <name evidence="2" type="ORF">PAXINDRAFT_141461</name>
</gene>
<keyword evidence="3" id="KW-1185">Reference proteome</keyword>
<reference evidence="3" key="2">
    <citation type="submission" date="2015-01" db="EMBL/GenBank/DDBJ databases">
        <title>Evolutionary Origins and Diversification of the Mycorrhizal Mutualists.</title>
        <authorList>
            <consortium name="DOE Joint Genome Institute"/>
            <consortium name="Mycorrhizal Genomics Consortium"/>
            <person name="Kohler A."/>
            <person name="Kuo A."/>
            <person name="Nagy L.G."/>
            <person name="Floudas D."/>
            <person name="Copeland A."/>
            <person name="Barry K.W."/>
            <person name="Cichocki N."/>
            <person name="Veneault-Fourrey C."/>
            <person name="LaButti K."/>
            <person name="Lindquist E.A."/>
            <person name="Lipzen A."/>
            <person name="Lundell T."/>
            <person name="Morin E."/>
            <person name="Murat C."/>
            <person name="Riley R."/>
            <person name="Ohm R."/>
            <person name="Sun H."/>
            <person name="Tunlid A."/>
            <person name="Henrissat B."/>
            <person name="Grigoriev I.V."/>
            <person name="Hibbett D.S."/>
            <person name="Martin F."/>
        </authorList>
    </citation>
    <scope>NUCLEOTIDE SEQUENCE [LARGE SCALE GENOMIC DNA]</scope>
    <source>
        <strain evidence="3">ATCC 200175</strain>
    </source>
</reference>
<sequence>MGCDSVPPYTPSPPSPSYSTDLLPGEQTIEHARRASLQPLTGVCRRITDAITVVLRDQRPGSIHPTYDRGGVVRGDLILKSTDDLTSVTLKLEGSLFVEKSGVSITTTICSMTYAMWSASQGRPCPQKIPFAAILPLTFKDGGHLRHLPPTFEASEPRVVCSYSLTVELSRPRQFLHFLRASETVKVPFIYRPRSRPHTSMLPSDLPFMTTVKSSPEEWHQIMCTVNMSKASGLDPVQCLLFIPSVQVYALSDTIPFHLQIRGSPASLVPFLEQSQASGVPSHSGGGVIIRVYLLRQTGIRIHEKSLASSRVLGEGKMEPSQLSPSKQHAFQRHPLGEGLDSLDWDGELRCSDNATVPTFVTSQVYIKDLITMSITPRQPLKSPLLGVKHCHPIRLVTDPWSNEVIS</sequence>
<accession>A0A0C9TDA4</accession>